<reference evidence="2 3" key="1">
    <citation type="submission" date="2021-01" db="EMBL/GenBank/DDBJ databases">
        <title>Whole genome shotgun sequence of Plantactinospora endophytica NBRC 110450.</title>
        <authorList>
            <person name="Komaki H."/>
            <person name="Tamura T."/>
        </authorList>
    </citation>
    <scope>NUCLEOTIDE SEQUENCE [LARGE SCALE GENOMIC DNA]</scope>
    <source>
        <strain evidence="2 3">NBRC 110450</strain>
    </source>
</reference>
<proteinExistence type="predicted"/>
<evidence type="ECO:0000256" key="1">
    <source>
        <dbReference type="SAM" id="MobiDB-lite"/>
    </source>
</evidence>
<accession>A0ABQ4DZJ6</accession>
<dbReference type="Proteomes" id="UP000646749">
    <property type="component" value="Unassembled WGS sequence"/>
</dbReference>
<sequence>MQNPGGRPALRVPQSAKLSRALYPMRERCRGQLPPGQTTDRRAVTAPKRSSQDGGVRRQDTFRDSEVPTARTRPYRSETQSVNPEVDVLFVAGAAAHAAKVD</sequence>
<feature type="region of interest" description="Disordered" evidence="1">
    <location>
        <begin position="27"/>
        <end position="85"/>
    </location>
</feature>
<gene>
    <name evidence="2" type="ORF">Pen02_27790</name>
</gene>
<comment type="caution">
    <text evidence="2">The sequence shown here is derived from an EMBL/GenBank/DDBJ whole genome shotgun (WGS) entry which is preliminary data.</text>
</comment>
<name>A0ABQ4DZJ6_9ACTN</name>
<keyword evidence="3" id="KW-1185">Reference proteome</keyword>
<organism evidence="2 3">
    <name type="scientific">Plantactinospora endophytica</name>
    <dbReference type="NCBI Taxonomy" id="673535"/>
    <lineage>
        <taxon>Bacteria</taxon>
        <taxon>Bacillati</taxon>
        <taxon>Actinomycetota</taxon>
        <taxon>Actinomycetes</taxon>
        <taxon>Micromonosporales</taxon>
        <taxon>Micromonosporaceae</taxon>
        <taxon>Plantactinospora</taxon>
    </lineage>
</organism>
<feature type="compositionally biased region" description="Basic and acidic residues" evidence="1">
    <location>
        <begin position="55"/>
        <end position="66"/>
    </location>
</feature>
<dbReference type="EMBL" id="BONW01000013">
    <property type="protein sequence ID" value="GIG87843.1"/>
    <property type="molecule type" value="Genomic_DNA"/>
</dbReference>
<protein>
    <submittedName>
        <fullName evidence="2">Uncharacterized protein</fullName>
    </submittedName>
</protein>
<evidence type="ECO:0000313" key="2">
    <source>
        <dbReference type="EMBL" id="GIG87843.1"/>
    </source>
</evidence>
<evidence type="ECO:0000313" key="3">
    <source>
        <dbReference type="Proteomes" id="UP000646749"/>
    </source>
</evidence>